<gene>
    <name evidence="5" type="primary">vapC</name>
    <name evidence="6" type="ORF">HNQ65_000625</name>
</gene>
<evidence type="ECO:0000256" key="4">
    <source>
        <dbReference type="ARBA" id="ARBA00022801"/>
    </source>
</evidence>
<comment type="similarity">
    <text evidence="5">Belongs to the PINc/VapC protein family.</text>
</comment>
<name>A0A7W8DIR3_9BACT</name>
<reference evidence="6 7" key="1">
    <citation type="submission" date="2020-08" db="EMBL/GenBank/DDBJ databases">
        <title>Genomic Encyclopedia of Type Strains, Phase IV (KMG-IV): sequencing the most valuable type-strain genomes for metagenomic binning, comparative biology and taxonomic classification.</title>
        <authorList>
            <person name="Goeker M."/>
        </authorList>
    </citation>
    <scope>NUCLEOTIDE SEQUENCE [LARGE SCALE GENOMIC DNA]</scope>
    <source>
        <strain evidence="6 7">DSM 12252</strain>
    </source>
</reference>
<dbReference type="Gene3D" id="3.40.50.1010">
    <property type="entry name" value="5'-nuclease"/>
    <property type="match status" value="1"/>
</dbReference>
<keyword evidence="5" id="KW-0460">Magnesium</keyword>
<comment type="function">
    <text evidence="5">Toxic component of a toxin-antitoxin (TA) system. An RNase.</text>
</comment>
<evidence type="ECO:0000256" key="2">
    <source>
        <dbReference type="ARBA" id="ARBA00022722"/>
    </source>
</evidence>
<feature type="binding site" evidence="5">
    <location>
        <position position="109"/>
    </location>
    <ligand>
        <name>Mg(2+)</name>
        <dbReference type="ChEBI" id="CHEBI:18420"/>
    </ligand>
</feature>
<keyword evidence="4 5" id="KW-0378">Hydrolase</keyword>
<keyword evidence="3 5" id="KW-0479">Metal-binding</keyword>
<dbReference type="EMBL" id="JACHIG010000001">
    <property type="protein sequence ID" value="MBB5031071.1"/>
    <property type="molecule type" value="Genomic_DNA"/>
</dbReference>
<dbReference type="AlphaFoldDB" id="A0A7W8DIR3"/>
<protein>
    <recommendedName>
        <fullName evidence="5">Ribonuclease VapC</fullName>
        <shortName evidence="5">RNase VapC</shortName>
        <ecNumber evidence="5">3.1.-.-</ecNumber>
    </recommendedName>
    <alternativeName>
        <fullName evidence="5">Toxin VapC</fullName>
    </alternativeName>
</protein>
<keyword evidence="7" id="KW-1185">Reference proteome</keyword>
<evidence type="ECO:0000313" key="6">
    <source>
        <dbReference type="EMBL" id="MBB5031071.1"/>
    </source>
</evidence>
<dbReference type="EC" id="3.1.-.-" evidence="5"/>
<dbReference type="InterPro" id="IPR022907">
    <property type="entry name" value="VapC_family"/>
</dbReference>
<keyword evidence="5" id="KW-0800">Toxin</keyword>
<evidence type="ECO:0000313" key="7">
    <source>
        <dbReference type="Proteomes" id="UP000590740"/>
    </source>
</evidence>
<evidence type="ECO:0000256" key="1">
    <source>
        <dbReference type="ARBA" id="ARBA00022649"/>
    </source>
</evidence>
<dbReference type="GO" id="GO:0004540">
    <property type="term" value="F:RNA nuclease activity"/>
    <property type="evidence" value="ECO:0007669"/>
    <property type="project" value="InterPro"/>
</dbReference>
<comment type="cofactor">
    <cofactor evidence="5">
        <name>Mg(2+)</name>
        <dbReference type="ChEBI" id="CHEBI:18420"/>
    </cofactor>
</comment>
<dbReference type="InterPro" id="IPR029060">
    <property type="entry name" value="PIN-like_dom_sf"/>
</dbReference>
<dbReference type="Proteomes" id="UP000590740">
    <property type="component" value="Unassembled WGS sequence"/>
</dbReference>
<keyword evidence="2 5" id="KW-0540">Nuclease</keyword>
<sequence>MTHGIDTGFLVAAEVADHPDHQAARLKFEGFRNSGDRFALVPQVLAEFVHVVTDPKRFTQPLTMEQALERAEIWWESPEVDQLGSDAFSVRTFFAWMRQHRLGRKRILDTLLASTFREAGVQSILTTNARDFAVLGRFDCVVP</sequence>
<accession>A0A7W8DIR3</accession>
<dbReference type="RefSeq" id="WP_184338013.1">
    <property type="nucleotide sequence ID" value="NZ_JACHIG010000001.1"/>
</dbReference>
<evidence type="ECO:0000256" key="3">
    <source>
        <dbReference type="ARBA" id="ARBA00022723"/>
    </source>
</evidence>
<organism evidence="6 7">
    <name type="scientific">Prosthecobacter vanneervenii</name>
    <dbReference type="NCBI Taxonomy" id="48466"/>
    <lineage>
        <taxon>Bacteria</taxon>
        <taxon>Pseudomonadati</taxon>
        <taxon>Verrucomicrobiota</taxon>
        <taxon>Verrucomicrobiia</taxon>
        <taxon>Verrucomicrobiales</taxon>
        <taxon>Verrucomicrobiaceae</taxon>
        <taxon>Prosthecobacter</taxon>
    </lineage>
</organism>
<proteinExistence type="inferred from homology"/>
<feature type="binding site" evidence="5">
    <location>
        <position position="6"/>
    </location>
    <ligand>
        <name>Mg(2+)</name>
        <dbReference type="ChEBI" id="CHEBI:18420"/>
    </ligand>
</feature>
<keyword evidence="1 5" id="KW-1277">Toxin-antitoxin system</keyword>
<dbReference type="HAMAP" id="MF_00265">
    <property type="entry name" value="VapC_Nob1"/>
    <property type="match status" value="1"/>
</dbReference>
<dbReference type="GO" id="GO:0090729">
    <property type="term" value="F:toxin activity"/>
    <property type="evidence" value="ECO:0007669"/>
    <property type="project" value="UniProtKB-KW"/>
</dbReference>
<dbReference type="GO" id="GO:0000287">
    <property type="term" value="F:magnesium ion binding"/>
    <property type="evidence" value="ECO:0007669"/>
    <property type="project" value="UniProtKB-UniRule"/>
</dbReference>
<evidence type="ECO:0000256" key="5">
    <source>
        <dbReference type="HAMAP-Rule" id="MF_00265"/>
    </source>
</evidence>
<dbReference type="SUPFAM" id="SSF88723">
    <property type="entry name" value="PIN domain-like"/>
    <property type="match status" value="1"/>
</dbReference>
<dbReference type="GO" id="GO:0016787">
    <property type="term" value="F:hydrolase activity"/>
    <property type="evidence" value="ECO:0007669"/>
    <property type="project" value="UniProtKB-KW"/>
</dbReference>
<comment type="caution">
    <text evidence="6">The sequence shown here is derived from an EMBL/GenBank/DDBJ whole genome shotgun (WGS) entry which is preliminary data.</text>
</comment>